<feature type="compositionally biased region" description="Low complexity" evidence="1">
    <location>
        <begin position="819"/>
        <end position="832"/>
    </location>
</feature>
<feature type="compositionally biased region" description="Basic and acidic residues" evidence="1">
    <location>
        <begin position="256"/>
        <end position="270"/>
    </location>
</feature>
<feature type="region of interest" description="Disordered" evidence="1">
    <location>
        <begin position="324"/>
        <end position="389"/>
    </location>
</feature>
<feature type="compositionally biased region" description="Low complexity" evidence="1">
    <location>
        <begin position="1"/>
        <end position="12"/>
    </location>
</feature>
<comment type="caution">
    <text evidence="4">The sequence shown here is derived from an EMBL/GenBank/DDBJ whole genome shotgun (WGS) entry which is preliminary data.</text>
</comment>
<feature type="compositionally biased region" description="Polar residues" evidence="1">
    <location>
        <begin position="362"/>
        <end position="378"/>
    </location>
</feature>
<dbReference type="Gene3D" id="3.40.50.300">
    <property type="entry name" value="P-loop containing nucleotide triphosphate hydrolases"/>
    <property type="match status" value="1"/>
</dbReference>
<dbReference type="InterPro" id="IPR011990">
    <property type="entry name" value="TPR-like_helical_dom_sf"/>
</dbReference>
<evidence type="ECO:0000259" key="3">
    <source>
        <dbReference type="Pfam" id="PF13401"/>
    </source>
</evidence>
<dbReference type="PANTHER" id="PTHR34883:SF19">
    <property type="entry name" value="EXTRACELLULAR SERINE-RICH PROTEIN"/>
    <property type="match status" value="1"/>
</dbReference>
<dbReference type="InterPro" id="IPR008972">
    <property type="entry name" value="Cupredoxin"/>
</dbReference>
<keyword evidence="2" id="KW-0812">Transmembrane</keyword>
<dbReference type="AlphaFoldDB" id="A0A066X6G8"/>
<feature type="domain" description="ORC1/DEAH AAA+ ATPase" evidence="3">
    <location>
        <begin position="518"/>
        <end position="606"/>
    </location>
</feature>
<dbReference type="InterPro" id="IPR027417">
    <property type="entry name" value="P-loop_NTPase"/>
</dbReference>
<protein>
    <submittedName>
        <fullName evidence="4">Putative kinesin light chain</fullName>
    </submittedName>
</protein>
<sequence length="1109" mass="122494">MTTTSNSVPTTTLDARQEPTSTITGNYSATAAETHTIAVGVSGFSFTPSKVDANVGDTIEWLFYPDGHSVIRAEFGYPCTPYEYVDIGRQGFYSGKESVKAITNDMPRFRVLVNDTNPIFFYCGAPGSCYKEKMIGVINENSNQTLAKQLEAALTLTTQIIPGEPFPVETDDPKATNSSGNSGNYHPVLSAGQIAGVVIGSLAFLLLGGALMYMCGRQSALDRAYRRASNRQEAPPPPHPIPQPEISEPPVTEVSEIARPKTPTVRDWRGSHYSSFSGGPYRDTTTGVSALTSPRILGFSHPMEGNQTYYDSRISSISQCSMVEAPDNQPMSPPILAPLSISGNIGPAELPTPRQSQERQAVDNQQDLHGQKQTSSERSSSQAMAGGAAGGSVSLTASVQGAHPPCRFGRIGLQSVVCSIECAAMNGQSFGSATGHVAFPGARVETGGTLNVTVTDSRKHGTTPPLDHELMFIGPPATATITPPLFVVPFEHNNDIIDRPDLFAKLDNLLPPVAEYQSAALWGLGGSGKTQIALEFAFRRFRETDCSVYWVHAGNEATFAQDYEKIARRAGLNEKFQGKELLEAVREWIERQPRWLLIVDNADNLSIFGVGKRPATAQAAADETCLDDYIPRAPVGTVLWTSRDQQIVGSLVGARRGVSVGRMTVDEATTLFNVSRNDTVSVDEKDAVSELLAQLDHLPLAVSQAAAYIRRRPTPVAEYLSRLKEGKKRWKVLQRSEHDRHRRREVPNSILETWTISMEHIRQEDDTAYRILLTLAYVHNQNIPDILIRAAARPSVDEDMRNSRITNSSKESEDESSDSRSLTSKTSSTTSENESDDDDEGLATAVARLREFSFLSERKDQSVGRTYDMHKLVQDAARYNLSQKARQHEAAQYSKAALLLVSDLFPPRLSKTWEESEMWLPHALQTSEWAEVCKASADEQIAKLLSNVSDYLYDRGRWNEKEPVDSKALSIRKRVLGERHVDTLSSMALLAVTYYGQSRYNEAEKIQTEILELRREMLGNRHPDTLYSMASLAAIFRGQGQYEEAEKICIEVLEEKEESCYSSSSCGHISENFAVEDLDGFTNLASKIYGYWEHRTNEMARRVNVKQRA</sequence>
<accession>A0A066X6G8</accession>
<dbReference type="GO" id="GO:0016887">
    <property type="term" value="F:ATP hydrolysis activity"/>
    <property type="evidence" value="ECO:0007669"/>
    <property type="project" value="InterPro"/>
</dbReference>
<dbReference type="Pfam" id="PF13401">
    <property type="entry name" value="AAA_22"/>
    <property type="match status" value="1"/>
</dbReference>
<feature type="region of interest" description="Disordered" evidence="1">
    <location>
        <begin position="226"/>
        <end position="280"/>
    </location>
</feature>
<keyword evidence="2" id="KW-0472">Membrane</keyword>
<dbReference type="SUPFAM" id="SSF49503">
    <property type="entry name" value="Cupredoxins"/>
    <property type="match status" value="1"/>
</dbReference>
<evidence type="ECO:0000256" key="1">
    <source>
        <dbReference type="SAM" id="MobiDB-lite"/>
    </source>
</evidence>
<dbReference type="InterPro" id="IPR049945">
    <property type="entry name" value="AAA_22"/>
</dbReference>
<dbReference type="Pfam" id="PF13374">
    <property type="entry name" value="TPR_10"/>
    <property type="match status" value="1"/>
</dbReference>
<feature type="compositionally biased region" description="Pro residues" evidence="1">
    <location>
        <begin position="234"/>
        <end position="243"/>
    </location>
</feature>
<dbReference type="Pfam" id="PF13424">
    <property type="entry name" value="TPR_12"/>
    <property type="match status" value="1"/>
</dbReference>
<dbReference type="Proteomes" id="UP000027238">
    <property type="component" value="Unassembled WGS sequence"/>
</dbReference>
<feature type="transmembrane region" description="Helical" evidence="2">
    <location>
        <begin position="194"/>
        <end position="216"/>
    </location>
</feature>
<dbReference type="PANTHER" id="PTHR34883">
    <property type="entry name" value="SERINE-RICH PROTEIN, PUTATIVE-RELATED-RELATED"/>
    <property type="match status" value="1"/>
</dbReference>
<reference evidence="5" key="1">
    <citation type="journal article" date="2014" name="Genome Announc.">
        <title>Draft genome sequence of Colletotrichum sublineola, a destructive pathogen of cultivated sorghum.</title>
        <authorList>
            <person name="Baroncelli R."/>
            <person name="Sanz-Martin J.M."/>
            <person name="Rech G.E."/>
            <person name="Sukno S.A."/>
            <person name="Thon M.R."/>
        </authorList>
    </citation>
    <scope>NUCLEOTIDE SEQUENCE [LARGE SCALE GENOMIC DNA]</scope>
    <source>
        <strain evidence="5">TX430BB</strain>
    </source>
</reference>
<evidence type="ECO:0000313" key="4">
    <source>
        <dbReference type="EMBL" id="KDN63259.1"/>
    </source>
</evidence>
<name>A0A066X6G8_COLSU</name>
<feature type="region of interest" description="Disordered" evidence="1">
    <location>
        <begin position="1"/>
        <end position="21"/>
    </location>
</feature>
<dbReference type="EMBL" id="JMSE01001252">
    <property type="protein sequence ID" value="KDN63259.1"/>
    <property type="molecule type" value="Genomic_DNA"/>
</dbReference>
<dbReference type="InterPro" id="IPR052953">
    <property type="entry name" value="Ser-rich/MCO-related"/>
</dbReference>
<dbReference type="OrthoDB" id="4851360at2759"/>
<dbReference type="Gene3D" id="1.25.40.10">
    <property type="entry name" value="Tetratricopeptide repeat domain"/>
    <property type="match status" value="1"/>
</dbReference>
<evidence type="ECO:0000313" key="5">
    <source>
        <dbReference type="Proteomes" id="UP000027238"/>
    </source>
</evidence>
<dbReference type="SUPFAM" id="SSF52540">
    <property type="entry name" value="P-loop containing nucleoside triphosphate hydrolases"/>
    <property type="match status" value="1"/>
</dbReference>
<feature type="region of interest" description="Disordered" evidence="1">
    <location>
        <begin position="797"/>
        <end position="840"/>
    </location>
</feature>
<organism evidence="4 5">
    <name type="scientific">Colletotrichum sublineola</name>
    <name type="common">Sorghum anthracnose fungus</name>
    <dbReference type="NCBI Taxonomy" id="1173701"/>
    <lineage>
        <taxon>Eukaryota</taxon>
        <taxon>Fungi</taxon>
        <taxon>Dikarya</taxon>
        <taxon>Ascomycota</taxon>
        <taxon>Pezizomycotina</taxon>
        <taxon>Sordariomycetes</taxon>
        <taxon>Hypocreomycetidae</taxon>
        <taxon>Glomerellales</taxon>
        <taxon>Glomerellaceae</taxon>
        <taxon>Colletotrichum</taxon>
        <taxon>Colletotrichum graminicola species complex</taxon>
    </lineage>
</organism>
<dbReference type="Gene3D" id="2.60.40.420">
    <property type="entry name" value="Cupredoxins - blue copper proteins"/>
    <property type="match status" value="1"/>
</dbReference>
<gene>
    <name evidence="4" type="ORF">CSUB01_06513</name>
</gene>
<dbReference type="eggNOG" id="KOG1840">
    <property type="taxonomic scope" value="Eukaryota"/>
</dbReference>
<dbReference type="SUPFAM" id="SSF48452">
    <property type="entry name" value="TPR-like"/>
    <property type="match status" value="1"/>
</dbReference>
<evidence type="ECO:0000256" key="2">
    <source>
        <dbReference type="SAM" id="Phobius"/>
    </source>
</evidence>
<proteinExistence type="predicted"/>
<dbReference type="HOGENOM" id="CLU_281995_0_0_1"/>
<feature type="compositionally biased region" description="Low complexity" evidence="1">
    <location>
        <begin position="379"/>
        <end position="389"/>
    </location>
</feature>
<keyword evidence="2" id="KW-1133">Transmembrane helix</keyword>
<keyword evidence="5" id="KW-1185">Reference proteome</keyword>
<dbReference type="STRING" id="1173701.A0A066X6G8"/>